<keyword evidence="1" id="KW-1133">Transmembrane helix</keyword>
<protein>
    <submittedName>
        <fullName evidence="2">Os01g0392600 protein</fullName>
    </submittedName>
</protein>
<dbReference type="EMBL" id="AP014957">
    <property type="protein sequence ID" value="BAS72287.1"/>
    <property type="molecule type" value="Genomic_DNA"/>
</dbReference>
<dbReference type="ExpressionAtlas" id="A0A0P0V2X1">
    <property type="expression patterns" value="baseline and differential"/>
</dbReference>
<dbReference type="Gramene" id="Os01t0392600-01">
    <property type="protein sequence ID" value="Os01t0392600-01"/>
    <property type="gene ID" value="Os01g0392600"/>
</dbReference>
<proteinExistence type="predicted"/>
<evidence type="ECO:0000313" key="3">
    <source>
        <dbReference type="Proteomes" id="UP000059680"/>
    </source>
</evidence>
<evidence type="ECO:0000313" key="2">
    <source>
        <dbReference type="EMBL" id="BAS72287.1"/>
    </source>
</evidence>
<reference evidence="2 3" key="3">
    <citation type="journal article" date="2013" name="Rice">
        <title>Improvement of the Oryza sativa Nipponbare reference genome using next generation sequence and optical map data.</title>
        <authorList>
            <person name="Kawahara Y."/>
            <person name="de la Bastide M."/>
            <person name="Hamilton J.P."/>
            <person name="Kanamori H."/>
            <person name="McCombie W.R."/>
            <person name="Ouyang S."/>
            <person name="Schwartz D.C."/>
            <person name="Tanaka T."/>
            <person name="Wu J."/>
            <person name="Zhou S."/>
            <person name="Childs K.L."/>
            <person name="Davidson R.M."/>
            <person name="Lin H."/>
            <person name="Quesada-Ocampo L."/>
            <person name="Vaillancourt B."/>
            <person name="Sakai H."/>
            <person name="Lee S.S."/>
            <person name="Kim J."/>
            <person name="Numa H."/>
            <person name="Itoh T."/>
            <person name="Buell C.R."/>
            <person name="Matsumoto T."/>
        </authorList>
    </citation>
    <scope>NUCLEOTIDE SEQUENCE [LARGE SCALE GENOMIC DNA]</scope>
    <source>
        <strain evidence="3">cv. Nipponbare</strain>
    </source>
</reference>
<keyword evidence="1" id="KW-0472">Membrane</keyword>
<reference evidence="3" key="1">
    <citation type="journal article" date="2005" name="Nature">
        <title>The map-based sequence of the rice genome.</title>
        <authorList>
            <consortium name="International rice genome sequencing project (IRGSP)"/>
            <person name="Matsumoto T."/>
            <person name="Wu J."/>
            <person name="Kanamori H."/>
            <person name="Katayose Y."/>
            <person name="Fujisawa M."/>
            <person name="Namiki N."/>
            <person name="Mizuno H."/>
            <person name="Yamamoto K."/>
            <person name="Antonio B.A."/>
            <person name="Baba T."/>
            <person name="Sakata K."/>
            <person name="Nagamura Y."/>
            <person name="Aoki H."/>
            <person name="Arikawa K."/>
            <person name="Arita K."/>
            <person name="Bito T."/>
            <person name="Chiden Y."/>
            <person name="Fujitsuka N."/>
            <person name="Fukunaka R."/>
            <person name="Hamada M."/>
            <person name="Harada C."/>
            <person name="Hayashi A."/>
            <person name="Hijishita S."/>
            <person name="Honda M."/>
            <person name="Hosokawa S."/>
            <person name="Ichikawa Y."/>
            <person name="Idonuma A."/>
            <person name="Iijima M."/>
            <person name="Ikeda M."/>
            <person name="Ikeno M."/>
            <person name="Ito K."/>
            <person name="Ito S."/>
            <person name="Ito T."/>
            <person name="Ito Y."/>
            <person name="Ito Y."/>
            <person name="Iwabuchi A."/>
            <person name="Kamiya K."/>
            <person name="Karasawa W."/>
            <person name="Kurita K."/>
            <person name="Katagiri S."/>
            <person name="Kikuta A."/>
            <person name="Kobayashi H."/>
            <person name="Kobayashi N."/>
            <person name="Machita K."/>
            <person name="Maehara T."/>
            <person name="Masukawa M."/>
            <person name="Mizubayashi T."/>
            <person name="Mukai Y."/>
            <person name="Nagasaki H."/>
            <person name="Nagata Y."/>
            <person name="Naito S."/>
            <person name="Nakashima M."/>
            <person name="Nakama Y."/>
            <person name="Nakamichi Y."/>
            <person name="Nakamura M."/>
            <person name="Meguro A."/>
            <person name="Negishi M."/>
            <person name="Ohta I."/>
            <person name="Ohta T."/>
            <person name="Okamoto M."/>
            <person name="Ono N."/>
            <person name="Saji S."/>
            <person name="Sakaguchi M."/>
            <person name="Sakai K."/>
            <person name="Shibata M."/>
            <person name="Shimokawa T."/>
            <person name="Song J."/>
            <person name="Takazaki Y."/>
            <person name="Terasawa K."/>
            <person name="Tsugane M."/>
            <person name="Tsuji K."/>
            <person name="Ueda S."/>
            <person name="Waki K."/>
            <person name="Yamagata H."/>
            <person name="Yamamoto M."/>
            <person name="Yamamoto S."/>
            <person name="Yamane H."/>
            <person name="Yoshiki S."/>
            <person name="Yoshihara R."/>
            <person name="Yukawa K."/>
            <person name="Zhong H."/>
            <person name="Yano M."/>
            <person name="Yuan Q."/>
            <person name="Ouyang S."/>
            <person name="Liu J."/>
            <person name="Jones K.M."/>
            <person name="Gansberger K."/>
            <person name="Moffat K."/>
            <person name="Hill J."/>
            <person name="Bera J."/>
            <person name="Fadrosh D."/>
            <person name="Jin S."/>
            <person name="Johri S."/>
            <person name="Kim M."/>
            <person name="Overton L."/>
            <person name="Reardon M."/>
            <person name="Tsitrin T."/>
            <person name="Vuong H."/>
            <person name="Weaver B."/>
            <person name="Ciecko A."/>
            <person name="Tallon L."/>
            <person name="Jackson J."/>
            <person name="Pai G."/>
            <person name="Aken S.V."/>
            <person name="Utterback T."/>
            <person name="Reidmuller S."/>
            <person name="Feldblyum T."/>
            <person name="Hsiao J."/>
            <person name="Zismann V."/>
            <person name="Iobst S."/>
            <person name="de Vazeille A.R."/>
            <person name="Buell C.R."/>
            <person name="Ying K."/>
            <person name="Li Y."/>
            <person name="Lu T."/>
            <person name="Huang Y."/>
            <person name="Zhao Q."/>
            <person name="Feng Q."/>
            <person name="Zhang L."/>
            <person name="Zhu J."/>
            <person name="Weng Q."/>
            <person name="Mu J."/>
            <person name="Lu Y."/>
            <person name="Fan D."/>
            <person name="Liu Y."/>
            <person name="Guan J."/>
            <person name="Zhang Y."/>
            <person name="Yu S."/>
            <person name="Liu X."/>
            <person name="Zhang Y."/>
            <person name="Hong G."/>
            <person name="Han B."/>
            <person name="Choisne N."/>
            <person name="Demange N."/>
            <person name="Orjeda G."/>
            <person name="Samain S."/>
            <person name="Cattolico L."/>
            <person name="Pelletier E."/>
            <person name="Couloux A."/>
            <person name="Segurens B."/>
            <person name="Wincker P."/>
            <person name="D'Hont A."/>
            <person name="Scarpelli C."/>
            <person name="Weissenbach J."/>
            <person name="Salanoubat M."/>
            <person name="Quetier F."/>
            <person name="Yu Y."/>
            <person name="Kim H.R."/>
            <person name="Rambo T."/>
            <person name="Currie J."/>
            <person name="Collura K."/>
            <person name="Luo M."/>
            <person name="Yang T."/>
            <person name="Ammiraju J.S.S."/>
            <person name="Engler F."/>
            <person name="Soderlund C."/>
            <person name="Wing R.A."/>
            <person name="Palmer L.E."/>
            <person name="de la Bastide M."/>
            <person name="Spiegel L."/>
            <person name="Nascimento L."/>
            <person name="Zutavern T."/>
            <person name="O'Shaughnessy A."/>
            <person name="Dike S."/>
            <person name="Dedhia N."/>
            <person name="Preston R."/>
            <person name="Balija V."/>
            <person name="McCombie W.R."/>
            <person name="Chow T."/>
            <person name="Chen H."/>
            <person name="Chung M."/>
            <person name="Chen C."/>
            <person name="Shaw J."/>
            <person name="Wu H."/>
            <person name="Hsiao K."/>
            <person name="Chao Y."/>
            <person name="Chu M."/>
            <person name="Cheng C."/>
            <person name="Hour A."/>
            <person name="Lee P."/>
            <person name="Lin S."/>
            <person name="Lin Y."/>
            <person name="Liou J."/>
            <person name="Liu S."/>
            <person name="Hsing Y."/>
            <person name="Raghuvanshi S."/>
            <person name="Mohanty A."/>
            <person name="Bharti A.K."/>
            <person name="Gaur A."/>
            <person name="Gupta V."/>
            <person name="Kumar D."/>
            <person name="Ravi V."/>
            <person name="Vij S."/>
            <person name="Kapur A."/>
            <person name="Khurana P."/>
            <person name="Khurana P."/>
            <person name="Khurana J.P."/>
            <person name="Tyagi A.K."/>
            <person name="Gaikwad K."/>
            <person name="Singh A."/>
            <person name="Dalal V."/>
            <person name="Srivastava S."/>
            <person name="Dixit A."/>
            <person name="Pal A.K."/>
            <person name="Ghazi I.A."/>
            <person name="Yadav M."/>
            <person name="Pandit A."/>
            <person name="Bhargava A."/>
            <person name="Sureshbabu K."/>
            <person name="Batra K."/>
            <person name="Sharma T.R."/>
            <person name="Mohapatra T."/>
            <person name="Singh N.K."/>
            <person name="Messing J."/>
            <person name="Nelson A.B."/>
            <person name="Fuks G."/>
            <person name="Kavchok S."/>
            <person name="Keizer G."/>
            <person name="Linton E."/>
            <person name="Llaca V."/>
            <person name="Song R."/>
            <person name="Tanyolac B."/>
            <person name="Young S."/>
            <person name="Ho-Il K."/>
            <person name="Hahn J.H."/>
            <person name="Sangsakoo G."/>
            <person name="Vanavichit A."/>
            <person name="de Mattos Luiz.A.T."/>
            <person name="Zimmer P.D."/>
            <person name="Malone G."/>
            <person name="Dellagostin O."/>
            <person name="de Oliveira A.C."/>
            <person name="Bevan M."/>
            <person name="Bancroft I."/>
            <person name="Minx P."/>
            <person name="Cordum H."/>
            <person name="Wilson R."/>
            <person name="Cheng Z."/>
            <person name="Jin W."/>
            <person name="Jiang J."/>
            <person name="Leong S.A."/>
            <person name="Iwama H."/>
            <person name="Gojobori T."/>
            <person name="Itoh T."/>
            <person name="Niimura Y."/>
            <person name="Fujii Y."/>
            <person name="Habara T."/>
            <person name="Sakai H."/>
            <person name="Sato Y."/>
            <person name="Wilson G."/>
            <person name="Kumar K."/>
            <person name="McCouch S."/>
            <person name="Juretic N."/>
            <person name="Hoen D."/>
            <person name="Wright S."/>
            <person name="Bruskiewich R."/>
            <person name="Bureau T."/>
            <person name="Miyao A."/>
            <person name="Hirochika H."/>
            <person name="Nishikawa T."/>
            <person name="Kadowaki K."/>
            <person name="Sugiura M."/>
            <person name="Burr B."/>
            <person name="Sasaki T."/>
        </authorList>
    </citation>
    <scope>NUCLEOTIDE SEQUENCE [LARGE SCALE GENOMIC DNA]</scope>
    <source>
        <strain evidence="3">cv. Nipponbare</strain>
    </source>
</reference>
<sequence length="74" mass="7953">MELRRSSFPRTKAQTPVECCLWSGAEAPLGSPFSAAAVFVSMRGLSASSLSIYALFTLGTVYYLLFCVPLQISG</sequence>
<keyword evidence="3" id="KW-1185">Reference proteome</keyword>
<dbReference type="AlphaFoldDB" id="A0A0P0V2X1"/>
<feature type="transmembrane region" description="Helical" evidence="1">
    <location>
        <begin position="50"/>
        <end position="72"/>
    </location>
</feature>
<keyword evidence="1" id="KW-0812">Transmembrane</keyword>
<reference evidence="2 3" key="2">
    <citation type="journal article" date="2013" name="Plant Cell Physiol.">
        <title>Rice Annotation Project Database (RAP-DB): an integrative and interactive database for rice genomics.</title>
        <authorList>
            <person name="Sakai H."/>
            <person name="Lee S.S."/>
            <person name="Tanaka T."/>
            <person name="Numa H."/>
            <person name="Kim J."/>
            <person name="Kawahara Y."/>
            <person name="Wakimoto H."/>
            <person name="Yang C.C."/>
            <person name="Iwamoto M."/>
            <person name="Abe T."/>
            <person name="Yamada Y."/>
            <person name="Muto A."/>
            <person name="Inokuchi H."/>
            <person name="Ikemura T."/>
            <person name="Matsumoto T."/>
            <person name="Sasaki T."/>
            <person name="Itoh T."/>
        </authorList>
    </citation>
    <scope>NUCLEOTIDE SEQUENCE [LARGE SCALE GENOMIC DNA]</scope>
    <source>
        <strain evidence="3">cv. Nipponbare</strain>
    </source>
</reference>
<name>A0A0P0V2X1_ORYSJ</name>
<dbReference type="Proteomes" id="UP000059680">
    <property type="component" value="Chromosome 1"/>
</dbReference>
<organism evidence="2 3">
    <name type="scientific">Oryza sativa subsp. japonica</name>
    <name type="common">Rice</name>
    <dbReference type="NCBI Taxonomy" id="39947"/>
    <lineage>
        <taxon>Eukaryota</taxon>
        <taxon>Viridiplantae</taxon>
        <taxon>Streptophyta</taxon>
        <taxon>Embryophyta</taxon>
        <taxon>Tracheophyta</taxon>
        <taxon>Spermatophyta</taxon>
        <taxon>Magnoliopsida</taxon>
        <taxon>Liliopsida</taxon>
        <taxon>Poales</taxon>
        <taxon>Poaceae</taxon>
        <taxon>BOP clade</taxon>
        <taxon>Oryzoideae</taxon>
        <taxon>Oryzeae</taxon>
        <taxon>Oryzinae</taxon>
        <taxon>Oryza</taxon>
        <taxon>Oryza sativa</taxon>
    </lineage>
</organism>
<evidence type="ECO:0000256" key="1">
    <source>
        <dbReference type="SAM" id="Phobius"/>
    </source>
</evidence>
<gene>
    <name evidence="2" type="ordered locus">Os01g0392600</name>
    <name evidence="2" type="ORF">OSNPB_010392600</name>
</gene>
<accession>A0A0P0V2X1</accession>